<proteinExistence type="predicted"/>
<protein>
    <recommendedName>
        <fullName evidence="4">Secreted protein</fullName>
    </recommendedName>
</protein>
<reference evidence="2" key="2">
    <citation type="submission" date="2023-05" db="EMBL/GenBank/DDBJ databases">
        <authorList>
            <consortium name="Lawrence Berkeley National Laboratory"/>
            <person name="Steindorff A."/>
            <person name="Hensen N."/>
            <person name="Bonometti L."/>
            <person name="Westerberg I."/>
            <person name="Brannstrom I.O."/>
            <person name="Guillou S."/>
            <person name="Cros-Aarteil S."/>
            <person name="Calhoun S."/>
            <person name="Haridas S."/>
            <person name="Kuo A."/>
            <person name="Mondo S."/>
            <person name="Pangilinan J."/>
            <person name="Riley R."/>
            <person name="Labutti K."/>
            <person name="Andreopoulos B."/>
            <person name="Lipzen A."/>
            <person name="Chen C."/>
            <person name="Yanf M."/>
            <person name="Daum C."/>
            <person name="Ng V."/>
            <person name="Clum A."/>
            <person name="Ohm R."/>
            <person name="Martin F."/>
            <person name="Silar P."/>
            <person name="Natvig D."/>
            <person name="Lalanne C."/>
            <person name="Gautier V."/>
            <person name="Ament-Velasquez S.L."/>
            <person name="Kruys A."/>
            <person name="Hutchinson M.I."/>
            <person name="Powell A.J."/>
            <person name="Barry K."/>
            <person name="Miller A.N."/>
            <person name="Grigoriev I.V."/>
            <person name="Debuchy R."/>
            <person name="Gladieux P."/>
            <person name="Thoren M.H."/>
            <person name="Johannesson H."/>
        </authorList>
    </citation>
    <scope>NUCLEOTIDE SEQUENCE</scope>
    <source>
        <strain evidence="2">PSN309</strain>
    </source>
</reference>
<feature type="signal peptide" evidence="1">
    <location>
        <begin position="1"/>
        <end position="19"/>
    </location>
</feature>
<keyword evidence="1" id="KW-0732">Signal</keyword>
<evidence type="ECO:0000256" key="1">
    <source>
        <dbReference type="SAM" id="SignalP"/>
    </source>
</evidence>
<organism evidence="2 3">
    <name type="scientific">Podospora australis</name>
    <dbReference type="NCBI Taxonomy" id="1536484"/>
    <lineage>
        <taxon>Eukaryota</taxon>
        <taxon>Fungi</taxon>
        <taxon>Dikarya</taxon>
        <taxon>Ascomycota</taxon>
        <taxon>Pezizomycotina</taxon>
        <taxon>Sordariomycetes</taxon>
        <taxon>Sordariomycetidae</taxon>
        <taxon>Sordariales</taxon>
        <taxon>Podosporaceae</taxon>
        <taxon>Podospora</taxon>
    </lineage>
</organism>
<accession>A0AAN6WWS1</accession>
<feature type="chain" id="PRO_5042911337" description="Secreted protein" evidence="1">
    <location>
        <begin position="20"/>
        <end position="88"/>
    </location>
</feature>
<dbReference type="AlphaFoldDB" id="A0AAN6WWS1"/>
<evidence type="ECO:0008006" key="4">
    <source>
        <dbReference type="Google" id="ProtNLM"/>
    </source>
</evidence>
<keyword evidence="3" id="KW-1185">Reference proteome</keyword>
<evidence type="ECO:0000313" key="2">
    <source>
        <dbReference type="EMBL" id="KAK4188956.1"/>
    </source>
</evidence>
<gene>
    <name evidence="2" type="ORF">QBC35DRAFT_494774</name>
</gene>
<name>A0AAN6WWS1_9PEZI</name>
<dbReference type="Proteomes" id="UP001302126">
    <property type="component" value="Unassembled WGS sequence"/>
</dbReference>
<sequence length="88" mass="10066">MACGVLLCMWGAWSSTAEGSDGLFSNHDEPFRVLLVFPVTSVPRLRQLQHMVEESPCWENHRALPLVPVRWEQWVTKVSGTSRSSKRR</sequence>
<evidence type="ECO:0000313" key="3">
    <source>
        <dbReference type="Proteomes" id="UP001302126"/>
    </source>
</evidence>
<dbReference type="EMBL" id="MU864381">
    <property type="protein sequence ID" value="KAK4188956.1"/>
    <property type="molecule type" value="Genomic_DNA"/>
</dbReference>
<comment type="caution">
    <text evidence="2">The sequence shown here is derived from an EMBL/GenBank/DDBJ whole genome shotgun (WGS) entry which is preliminary data.</text>
</comment>
<reference evidence="2" key="1">
    <citation type="journal article" date="2023" name="Mol. Phylogenet. Evol.">
        <title>Genome-scale phylogeny and comparative genomics of the fungal order Sordariales.</title>
        <authorList>
            <person name="Hensen N."/>
            <person name="Bonometti L."/>
            <person name="Westerberg I."/>
            <person name="Brannstrom I.O."/>
            <person name="Guillou S."/>
            <person name="Cros-Aarteil S."/>
            <person name="Calhoun S."/>
            <person name="Haridas S."/>
            <person name="Kuo A."/>
            <person name="Mondo S."/>
            <person name="Pangilinan J."/>
            <person name="Riley R."/>
            <person name="LaButti K."/>
            <person name="Andreopoulos B."/>
            <person name="Lipzen A."/>
            <person name="Chen C."/>
            <person name="Yan M."/>
            <person name="Daum C."/>
            <person name="Ng V."/>
            <person name="Clum A."/>
            <person name="Steindorff A."/>
            <person name="Ohm R.A."/>
            <person name="Martin F."/>
            <person name="Silar P."/>
            <person name="Natvig D.O."/>
            <person name="Lalanne C."/>
            <person name="Gautier V."/>
            <person name="Ament-Velasquez S.L."/>
            <person name="Kruys A."/>
            <person name="Hutchinson M.I."/>
            <person name="Powell A.J."/>
            <person name="Barry K."/>
            <person name="Miller A.N."/>
            <person name="Grigoriev I.V."/>
            <person name="Debuchy R."/>
            <person name="Gladieux P."/>
            <person name="Hiltunen Thoren M."/>
            <person name="Johannesson H."/>
        </authorList>
    </citation>
    <scope>NUCLEOTIDE SEQUENCE</scope>
    <source>
        <strain evidence="2">PSN309</strain>
    </source>
</reference>